<dbReference type="GO" id="GO:0003676">
    <property type="term" value="F:nucleic acid binding"/>
    <property type="evidence" value="ECO:0007669"/>
    <property type="project" value="InterPro"/>
</dbReference>
<accession>A0A0F9PK15</accession>
<comment type="caution">
    <text evidence="2">The sequence shown here is derived from an EMBL/GenBank/DDBJ whole genome shotgun (WGS) entry which is preliminary data.</text>
</comment>
<dbReference type="InterPro" id="IPR002711">
    <property type="entry name" value="HNH"/>
</dbReference>
<gene>
    <name evidence="2" type="ORF">LCGC14_0891040</name>
</gene>
<organism evidence="2">
    <name type="scientific">marine sediment metagenome</name>
    <dbReference type="NCBI Taxonomy" id="412755"/>
    <lineage>
        <taxon>unclassified sequences</taxon>
        <taxon>metagenomes</taxon>
        <taxon>ecological metagenomes</taxon>
    </lineage>
</organism>
<sequence length="116" mass="12995">MYKYTCVMCKSKEHTAFIPRKSDYVCSQCKSKRNKANKKARSGTQALKTKLLVIRGNACEICSIPSKNLIIHHKTPVSQGGKTTDENTQLVCNSCHQELHKKSASLAWKGHTIMSK</sequence>
<proteinExistence type="predicted"/>
<dbReference type="GO" id="GO:0008270">
    <property type="term" value="F:zinc ion binding"/>
    <property type="evidence" value="ECO:0007669"/>
    <property type="project" value="InterPro"/>
</dbReference>
<dbReference type="InterPro" id="IPR003615">
    <property type="entry name" value="HNH_nuc"/>
</dbReference>
<reference evidence="2" key="1">
    <citation type="journal article" date="2015" name="Nature">
        <title>Complex archaea that bridge the gap between prokaryotes and eukaryotes.</title>
        <authorList>
            <person name="Spang A."/>
            <person name="Saw J.H."/>
            <person name="Jorgensen S.L."/>
            <person name="Zaremba-Niedzwiedzka K."/>
            <person name="Martijn J."/>
            <person name="Lind A.E."/>
            <person name="van Eijk R."/>
            <person name="Schleper C."/>
            <person name="Guy L."/>
            <person name="Ettema T.J."/>
        </authorList>
    </citation>
    <scope>NUCLEOTIDE SEQUENCE</scope>
</reference>
<name>A0A0F9PK15_9ZZZZ</name>
<dbReference type="CDD" id="cd00085">
    <property type="entry name" value="HNHc"/>
    <property type="match status" value="1"/>
</dbReference>
<evidence type="ECO:0000313" key="2">
    <source>
        <dbReference type="EMBL" id="KKN24812.1"/>
    </source>
</evidence>
<feature type="domain" description="HNH nuclease" evidence="1">
    <location>
        <begin position="47"/>
        <end position="97"/>
    </location>
</feature>
<dbReference type="GO" id="GO:0004519">
    <property type="term" value="F:endonuclease activity"/>
    <property type="evidence" value="ECO:0007669"/>
    <property type="project" value="InterPro"/>
</dbReference>
<dbReference type="SMART" id="SM00507">
    <property type="entry name" value="HNHc"/>
    <property type="match status" value="1"/>
</dbReference>
<dbReference type="Gene3D" id="1.10.30.50">
    <property type="match status" value="1"/>
</dbReference>
<dbReference type="AlphaFoldDB" id="A0A0F9PK15"/>
<dbReference type="Pfam" id="PF01844">
    <property type="entry name" value="HNH"/>
    <property type="match status" value="1"/>
</dbReference>
<dbReference type="EMBL" id="LAZR01002853">
    <property type="protein sequence ID" value="KKN24812.1"/>
    <property type="molecule type" value="Genomic_DNA"/>
</dbReference>
<protein>
    <recommendedName>
        <fullName evidence="1">HNH nuclease domain-containing protein</fullName>
    </recommendedName>
</protein>
<evidence type="ECO:0000259" key="1">
    <source>
        <dbReference type="SMART" id="SM00507"/>
    </source>
</evidence>